<dbReference type="GO" id="GO:0007034">
    <property type="term" value="P:vacuolar transport"/>
    <property type="evidence" value="ECO:0007669"/>
    <property type="project" value="TreeGrafter"/>
</dbReference>
<evidence type="ECO:0000256" key="3">
    <source>
        <dbReference type="ARBA" id="ARBA00022692"/>
    </source>
</evidence>
<evidence type="ECO:0000256" key="1">
    <source>
        <dbReference type="ARBA" id="ARBA00004141"/>
    </source>
</evidence>
<organism evidence="8 9">
    <name type="scientific">Physocladia obscura</name>
    <dbReference type="NCBI Taxonomy" id="109957"/>
    <lineage>
        <taxon>Eukaryota</taxon>
        <taxon>Fungi</taxon>
        <taxon>Fungi incertae sedis</taxon>
        <taxon>Chytridiomycota</taxon>
        <taxon>Chytridiomycota incertae sedis</taxon>
        <taxon>Chytridiomycetes</taxon>
        <taxon>Chytridiales</taxon>
        <taxon>Chytriomycetaceae</taxon>
        <taxon>Physocladia</taxon>
    </lineage>
</organism>
<accession>A0AAD5X9T1</accession>
<comment type="caution">
    <text evidence="8">The sequence shown here is derived from an EMBL/GenBank/DDBJ whole genome shotgun (WGS) entry which is preliminary data.</text>
</comment>
<dbReference type="EMBL" id="JADGJH010001688">
    <property type="protein sequence ID" value="KAJ3110864.1"/>
    <property type="molecule type" value="Genomic_DNA"/>
</dbReference>
<evidence type="ECO:0000313" key="8">
    <source>
        <dbReference type="EMBL" id="KAJ3110864.1"/>
    </source>
</evidence>
<name>A0AAD5X9T1_9FUNG</name>
<comment type="subcellular location">
    <subcellularLocation>
        <location evidence="1">Membrane</location>
        <topology evidence="1">Multi-pass membrane protein</topology>
    </subcellularLocation>
</comment>
<dbReference type="Pfam" id="PF02990">
    <property type="entry name" value="EMP70"/>
    <property type="match status" value="1"/>
</dbReference>
<reference evidence="8" key="1">
    <citation type="submission" date="2020-05" db="EMBL/GenBank/DDBJ databases">
        <title>Phylogenomic resolution of chytrid fungi.</title>
        <authorList>
            <person name="Stajich J.E."/>
            <person name="Amses K."/>
            <person name="Simmons R."/>
            <person name="Seto K."/>
            <person name="Myers J."/>
            <person name="Bonds A."/>
            <person name="Quandt C.A."/>
            <person name="Barry K."/>
            <person name="Liu P."/>
            <person name="Grigoriev I."/>
            <person name="Longcore J.E."/>
            <person name="James T.Y."/>
        </authorList>
    </citation>
    <scope>NUCLEOTIDE SEQUENCE</scope>
    <source>
        <strain evidence="8">JEL0513</strain>
    </source>
</reference>
<dbReference type="InterPro" id="IPR004240">
    <property type="entry name" value="EMP70"/>
</dbReference>
<comment type="similarity">
    <text evidence="2 7">Belongs to the nonaspanin (TM9SF) (TC 9.A.2) family.</text>
</comment>
<gene>
    <name evidence="8" type="ORF">HK100_002879</name>
</gene>
<comment type="caution">
    <text evidence="7">Lacks conserved residue(s) required for the propagation of feature annotation.</text>
</comment>
<evidence type="ECO:0000256" key="4">
    <source>
        <dbReference type="ARBA" id="ARBA00022729"/>
    </source>
</evidence>
<keyword evidence="9" id="KW-1185">Reference proteome</keyword>
<feature type="transmembrane region" description="Helical" evidence="7">
    <location>
        <begin position="227"/>
        <end position="253"/>
    </location>
</feature>
<dbReference type="Proteomes" id="UP001211907">
    <property type="component" value="Unassembled WGS sequence"/>
</dbReference>
<dbReference type="AlphaFoldDB" id="A0AAD5X9T1"/>
<keyword evidence="6 7" id="KW-0472">Membrane</keyword>
<dbReference type="GO" id="GO:0072657">
    <property type="term" value="P:protein localization to membrane"/>
    <property type="evidence" value="ECO:0007669"/>
    <property type="project" value="TreeGrafter"/>
</dbReference>
<dbReference type="PANTHER" id="PTHR10766:SF111">
    <property type="entry name" value="TRANSMEMBRANE 9 SUPERFAMILY MEMBER 2"/>
    <property type="match status" value="1"/>
</dbReference>
<evidence type="ECO:0000256" key="6">
    <source>
        <dbReference type="ARBA" id="ARBA00023136"/>
    </source>
</evidence>
<keyword evidence="4 7" id="KW-0732">Signal</keyword>
<sequence length="309" mass="35169">MQAAVFASLLLSAGVSAFYLPGMAPKNYHEGQRVELLVNALSSPESVLPYDQYYEKFHFCEPDAGKKAQSENLGSMLFGDRFYDSRFEINMKQDVKCKALCKQEIEISGEDAAFVNERIREKYALNWVIDQLPVAKVTADKKTKQEFYNLGFDFGHYSLAKGKRPAIEDAKDCVYNADVAPLRLAEDKSTKFQYVYSVTWERSDTLWSSRWNKYLTLTAASEPRIHWFSLINSIVIVLFLSGMVGMVLVRALYKDIARYNQMDSQEDPQEDFGWKLVHGDVFRTPVHSIFLSVMVGSGGQLFVMACMTL</sequence>
<protein>
    <recommendedName>
        <fullName evidence="7">Transmembrane 9 superfamily member</fullName>
    </recommendedName>
</protein>
<feature type="signal peptide" evidence="7">
    <location>
        <begin position="1"/>
        <end position="17"/>
    </location>
</feature>
<keyword evidence="3 7" id="KW-0812">Transmembrane</keyword>
<evidence type="ECO:0000256" key="2">
    <source>
        <dbReference type="ARBA" id="ARBA00005227"/>
    </source>
</evidence>
<feature type="non-terminal residue" evidence="8">
    <location>
        <position position="1"/>
    </location>
</feature>
<dbReference type="GO" id="GO:0016020">
    <property type="term" value="C:membrane"/>
    <property type="evidence" value="ECO:0007669"/>
    <property type="project" value="UniProtKB-SubCell"/>
</dbReference>
<evidence type="ECO:0000256" key="5">
    <source>
        <dbReference type="ARBA" id="ARBA00022989"/>
    </source>
</evidence>
<evidence type="ECO:0000313" key="9">
    <source>
        <dbReference type="Proteomes" id="UP001211907"/>
    </source>
</evidence>
<dbReference type="GO" id="GO:0005737">
    <property type="term" value="C:cytoplasm"/>
    <property type="evidence" value="ECO:0007669"/>
    <property type="project" value="UniProtKB-ARBA"/>
</dbReference>
<proteinExistence type="inferred from homology"/>
<dbReference type="PANTHER" id="PTHR10766">
    <property type="entry name" value="TRANSMEMBRANE 9 SUPERFAMILY PROTEIN"/>
    <property type="match status" value="1"/>
</dbReference>
<keyword evidence="5 7" id="KW-1133">Transmembrane helix</keyword>
<feature type="chain" id="PRO_5041784201" description="Transmembrane 9 superfamily member" evidence="7">
    <location>
        <begin position="18"/>
        <end position="309"/>
    </location>
</feature>
<evidence type="ECO:0000256" key="7">
    <source>
        <dbReference type="RuleBase" id="RU363079"/>
    </source>
</evidence>